<evidence type="ECO:0000256" key="1">
    <source>
        <dbReference type="SAM" id="MobiDB-lite"/>
    </source>
</evidence>
<evidence type="ECO:0000313" key="5">
    <source>
        <dbReference type="WBParaSite" id="TCONS_00000049.p1"/>
    </source>
</evidence>
<dbReference type="Proteomes" id="UP000035681">
    <property type="component" value="Unplaced"/>
</dbReference>
<evidence type="ECO:0000313" key="3">
    <source>
        <dbReference type="Proteomes" id="UP000035681"/>
    </source>
</evidence>
<evidence type="ECO:0000256" key="2">
    <source>
        <dbReference type="SAM" id="Phobius"/>
    </source>
</evidence>
<dbReference type="AlphaFoldDB" id="A0A0K0ENH7"/>
<accession>A0A0K0ENH7</accession>
<organism evidence="4">
    <name type="scientific">Strongyloides stercoralis</name>
    <name type="common">Threadworm</name>
    <dbReference type="NCBI Taxonomy" id="6248"/>
    <lineage>
        <taxon>Eukaryota</taxon>
        <taxon>Metazoa</taxon>
        <taxon>Ecdysozoa</taxon>
        <taxon>Nematoda</taxon>
        <taxon>Chromadorea</taxon>
        <taxon>Rhabditida</taxon>
        <taxon>Tylenchina</taxon>
        <taxon>Panagrolaimomorpha</taxon>
        <taxon>Strongyloidoidea</taxon>
        <taxon>Strongyloididae</taxon>
        <taxon>Strongyloides</taxon>
    </lineage>
</organism>
<keyword evidence="2" id="KW-0812">Transmembrane</keyword>
<dbReference type="WBParaSite" id="TCONS_00000049.p1">
    <property type="protein sequence ID" value="TCONS_00000049.p1"/>
    <property type="gene ID" value="XLOC_000048"/>
</dbReference>
<feature type="compositionally biased region" description="Polar residues" evidence="1">
    <location>
        <begin position="719"/>
        <end position="729"/>
    </location>
</feature>
<feature type="transmembrane region" description="Helical" evidence="2">
    <location>
        <begin position="622"/>
        <end position="646"/>
    </location>
</feature>
<evidence type="ECO:0000313" key="4">
    <source>
        <dbReference type="WBParaSite" id="SSTP_0001101400.1"/>
    </source>
</evidence>
<reference evidence="4" key="1">
    <citation type="submission" date="2015-08" db="UniProtKB">
        <authorList>
            <consortium name="WormBaseParasite"/>
        </authorList>
    </citation>
    <scope>IDENTIFICATION</scope>
</reference>
<feature type="compositionally biased region" description="Low complexity" evidence="1">
    <location>
        <begin position="674"/>
        <end position="718"/>
    </location>
</feature>
<dbReference type="WBParaSite" id="SSTP_0001101400.1">
    <property type="protein sequence ID" value="SSTP_0001101400.1"/>
    <property type="gene ID" value="SSTP_0001101400"/>
</dbReference>
<keyword evidence="3" id="KW-1185">Reference proteome</keyword>
<protein>
    <submittedName>
        <fullName evidence="4 5">Ig-like domain-containing protein</fullName>
    </submittedName>
</protein>
<name>A0A0K0ENH7_STRER</name>
<keyword evidence="2" id="KW-0472">Membrane</keyword>
<feature type="region of interest" description="Disordered" evidence="1">
    <location>
        <begin position="656"/>
        <end position="729"/>
    </location>
</feature>
<proteinExistence type="predicted"/>
<keyword evidence="2" id="KW-1133">Transmembrane helix</keyword>
<sequence length="729" mass="83192">MIFIYKNHLFITVLLFIYFTNILYAVDKDYADKFGQISIKVSGLKSGKNIKTFTASKVKVNETIYFGKNLGLKNVHIIKINMNDFNYDEGVRVTLNKGDSSIKFGTFYSQDSDNGIKSLETEKFSMNCNLYICEGGIILLSTRRFDKEDDANVDDVIHALYISYNSNPNYIAKKLKTDEKMPNAYECPKNSWVHPKSGIIFAYHPSSGPIGEETVQHNSRQNPEYIKAFNRVFISPLVSDNNNNIKSCSQITMIDKSVLIWSYELQKDTYNRKRIFIDLQSSSLPSLSCDGEVKPTNNDQYLFISYIPNDGVSSGKRKFHYQTASPTDLYYKSKFLVYQISKDDERRYQDFELGPNKEFELRCYYDIHNVPDIVKVKITLETNAKLGSEFKLSENNVAKTIIVEKDSFSKSKEKIIDIKCKSETKVSDISRASLYKNYYNQIILPKFVKVEGPQNLDKIVKSESDDTIITIKENDFEHYGLYKCIHKNEKDSINFDQTDYFTIIPEDGMNIKFPSKVLKDGKINSNCLIEYPNFAKLKEISMEHEGAKTSTNINDVKSNEHFDFSSDKTKVEFKTTLHKDDIMNCYYETIYNSTFSTTTHFNSDEDFKKSEMKNGVVHSDKMTFIIVAAVAVGLIIICTIVIFVIIRIKRNRRLKSQENSLSGNCSKTKKSKLSKSSMSRSGSKTSKSKLSSSKSKSKYSTSKSSTKSKNSTSRSGSSQIKPTVTLSAK</sequence>